<evidence type="ECO:0008006" key="3">
    <source>
        <dbReference type="Google" id="ProtNLM"/>
    </source>
</evidence>
<evidence type="ECO:0000313" key="2">
    <source>
        <dbReference type="Proteomes" id="UP000298324"/>
    </source>
</evidence>
<dbReference type="InterPro" id="IPR018540">
    <property type="entry name" value="Spo0E-like"/>
</dbReference>
<name>A0A4Y7R7P0_9FIRM</name>
<dbReference type="SUPFAM" id="SSF140500">
    <property type="entry name" value="BAS1536-like"/>
    <property type="match status" value="1"/>
</dbReference>
<accession>A0A4Y7R7P0</accession>
<dbReference type="GO" id="GO:0043937">
    <property type="term" value="P:regulation of sporulation"/>
    <property type="evidence" value="ECO:0007669"/>
    <property type="project" value="InterPro"/>
</dbReference>
<dbReference type="Proteomes" id="UP000298324">
    <property type="component" value="Unassembled WGS sequence"/>
</dbReference>
<gene>
    <name evidence="1" type="ORF">Psch_03548</name>
</gene>
<evidence type="ECO:0000313" key="1">
    <source>
        <dbReference type="EMBL" id="TEB04786.1"/>
    </source>
</evidence>
<protein>
    <recommendedName>
        <fullName evidence="3">Spo0E like sporulation regulatory protein</fullName>
    </recommendedName>
</protein>
<organism evidence="1 2">
    <name type="scientific">Pelotomaculum schinkii</name>
    <dbReference type="NCBI Taxonomy" id="78350"/>
    <lineage>
        <taxon>Bacteria</taxon>
        <taxon>Bacillati</taxon>
        <taxon>Bacillota</taxon>
        <taxon>Clostridia</taxon>
        <taxon>Eubacteriales</taxon>
        <taxon>Desulfotomaculaceae</taxon>
        <taxon>Pelotomaculum</taxon>
    </lineage>
</organism>
<reference evidence="1 2" key="1">
    <citation type="journal article" date="2018" name="Environ. Microbiol.">
        <title>Novel energy conservation strategies and behaviour of Pelotomaculum schinkii driving syntrophic propionate catabolism.</title>
        <authorList>
            <person name="Hidalgo-Ahumada C.A.P."/>
            <person name="Nobu M.K."/>
            <person name="Narihiro T."/>
            <person name="Tamaki H."/>
            <person name="Liu W.T."/>
            <person name="Kamagata Y."/>
            <person name="Stams A.J.M."/>
            <person name="Imachi H."/>
            <person name="Sousa D.Z."/>
        </authorList>
    </citation>
    <scope>NUCLEOTIDE SEQUENCE [LARGE SCALE GENOMIC DNA]</scope>
    <source>
        <strain evidence="1 2">HH</strain>
    </source>
</reference>
<keyword evidence="2" id="KW-1185">Reference proteome</keyword>
<dbReference type="Pfam" id="PF09388">
    <property type="entry name" value="SpoOE-like"/>
    <property type="match status" value="1"/>
</dbReference>
<sequence>MTPALQNLVQKNPPIEEQLIKIENLRYKLNSTSIEDRQRLLLLSQKLDKLILTYQRQMV</sequence>
<proteinExistence type="predicted"/>
<comment type="caution">
    <text evidence="1">The sequence shown here is derived from an EMBL/GenBank/DDBJ whole genome shotgun (WGS) entry which is preliminary data.</text>
</comment>
<dbReference type="EMBL" id="QFGA01000003">
    <property type="protein sequence ID" value="TEB04786.1"/>
    <property type="molecule type" value="Genomic_DNA"/>
</dbReference>
<dbReference type="InterPro" id="IPR037208">
    <property type="entry name" value="Spo0E-like_sf"/>
</dbReference>
<dbReference type="AlphaFoldDB" id="A0A4Y7R7P0"/>
<dbReference type="RefSeq" id="WP_190259113.1">
    <property type="nucleotide sequence ID" value="NZ_QFGA01000003.1"/>
</dbReference>